<gene>
    <name evidence="1" type="ORF">ACFS25_10500</name>
</gene>
<proteinExistence type="predicted"/>
<sequence length="104" mass="12303">MNNQTGEPGIYFYEWYKGSQRPPDNFSEADNQQMLLSVTKIGVVAGFYDFPKQTFYMYCQRYDSFIDKSIGGLTREEEINNRLEWVIAPSHHVNHWMFIKLPPE</sequence>
<dbReference type="EMBL" id="JBHUOM010000002">
    <property type="protein sequence ID" value="MFD2934214.1"/>
    <property type="molecule type" value="Genomic_DNA"/>
</dbReference>
<keyword evidence="2" id="KW-1185">Reference proteome</keyword>
<evidence type="ECO:0008006" key="3">
    <source>
        <dbReference type="Google" id="ProtNLM"/>
    </source>
</evidence>
<protein>
    <recommendedName>
        <fullName evidence="3">DUF695 domain-containing protein</fullName>
    </recommendedName>
</protein>
<organism evidence="1 2">
    <name type="scientific">Spirosoma flavum</name>
    <dbReference type="NCBI Taxonomy" id="2048557"/>
    <lineage>
        <taxon>Bacteria</taxon>
        <taxon>Pseudomonadati</taxon>
        <taxon>Bacteroidota</taxon>
        <taxon>Cytophagia</taxon>
        <taxon>Cytophagales</taxon>
        <taxon>Cytophagaceae</taxon>
        <taxon>Spirosoma</taxon>
    </lineage>
</organism>
<evidence type="ECO:0000313" key="1">
    <source>
        <dbReference type="EMBL" id="MFD2934214.1"/>
    </source>
</evidence>
<dbReference type="Proteomes" id="UP001597512">
    <property type="component" value="Unassembled WGS sequence"/>
</dbReference>
<dbReference type="RefSeq" id="WP_381499686.1">
    <property type="nucleotide sequence ID" value="NZ_JBHUOM010000002.1"/>
</dbReference>
<reference evidence="2" key="1">
    <citation type="journal article" date="2019" name="Int. J. Syst. Evol. Microbiol.">
        <title>The Global Catalogue of Microorganisms (GCM) 10K type strain sequencing project: providing services to taxonomists for standard genome sequencing and annotation.</title>
        <authorList>
            <consortium name="The Broad Institute Genomics Platform"/>
            <consortium name="The Broad Institute Genome Sequencing Center for Infectious Disease"/>
            <person name="Wu L."/>
            <person name="Ma J."/>
        </authorList>
    </citation>
    <scope>NUCLEOTIDE SEQUENCE [LARGE SCALE GENOMIC DNA]</scope>
    <source>
        <strain evidence="2">KCTC 52490</strain>
    </source>
</reference>
<accession>A0ABW6AHW3</accession>
<comment type="caution">
    <text evidence="1">The sequence shown here is derived from an EMBL/GenBank/DDBJ whole genome shotgun (WGS) entry which is preliminary data.</text>
</comment>
<evidence type="ECO:0000313" key="2">
    <source>
        <dbReference type="Proteomes" id="UP001597512"/>
    </source>
</evidence>
<name>A0ABW6AHW3_9BACT</name>